<sequence length="133" mass="14859">MPVRAAAAVVSLLRRWLRLTCTIHPSFVNRATNHDHAAIIARDDNEDGTSSRAVLLSHHSAFDSQGASLQQYCKYASGARALFSVCFPSLWRCNWYLDLIGRVKECVPAVGIRNGLYTSDSSRMQWTSAWRSS</sequence>
<evidence type="ECO:0000313" key="2">
    <source>
        <dbReference type="Proteomes" id="UP000054007"/>
    </source>
</evidence>
<dbReference type="AlphaFoldDB" id="A0A0D7BJN4"/>
<proteinExistence type="predicted"/>
<evidence type="ECO:0000313" key="1">
    <source>
        <dbReference type="EMBL" id="KIY70738.1"/>
    </source>
</evidence>
<dbReference type="EMBL" id="KN880464">
    <property type="protein sequence ID" value="KIY70738.1"/>
    <property type="molecule type" value="Genomic_DNA"/>
</dbReference>
<keyword evidence="2" id="KW-1185">Reference proteome</keyword>
<accession>A0A0D7BJN4</accession>
<protein>
    <submittedName>
        <fullName evidence="1">Uncharacterized protein</fullName>
    </submittedName>
</protein>
<organism evidence="1 2">
    <name type="scientific">Cylindrobasidium torrendii FP15055 ss-10</name>
    <dbReference type="NCBI Taxonomy" id="1314674"/>
    <lineage>
        <taxon>Eukaryota</taxon>
        <taxon>Fungi</taxon>
        <taxon>Dikarya</taxon>
        <taxon>Basidiomycota</taxon>
        <taxon>Agaricomycotina</taxon>
        <taxon>Agaricomycetes</taxon>
        <taxon>Agaricomycetidae</taxon>
        <taxon>Agaricales</taxon>
        <taxon>Marasmiineae</taxon>
        <taxon>Physalacriaceae</taxon>
        <taxon>Cylindrobasidium</taxon>
    </lineage>
</organism>
<name>A0A0D7BJN4_9AGAR</name>
<reference evidence="1 2" key="1">
    <citation type="journal article" date="2015" name="Fungal Genet. Biol.">
        <title>Evolution of novel wood decay mechanisms in Agaricales revealed by the genome sequences of Fistulina hepatica and Cylindrobasidium torrendii.</title>
        <authorList>
            <person name="Floudas D."/>
            <person name="Held B.W."/>
            <person name="Riley R."/>
            <person name="Nagy L.G."/>
            <person name="Koehler G."/>
            <person name="Ransdell A.S."/>
            <person name="Younus H."/>
            <person name="Chow J."/>
            <person name="Chiniquy J."/>
            <person name="Lipzen A."/>
            <person name="Tritt A."/>
            <person name="Sun H."/>
            <person name="Haridas S."/>
            <person name="LaButti K."/>
            <person name="Ohm R.A."/>
            <person name="Kues U."/>
            <person name="Blanchette R.A."/>
            <person name="Grigoriev I.V."/>
            <person name="Minto R.E."/>
            <person name="Hibbett D.S."/>
        </authorList>
    </citation>
    <scope>NUCLEOTIDE SEQUENCE [LARGE SCALE GENOMIC DNA]</scope>
    <source>
        <strain evidence="1 2">FP15055 ss-10</strain>
    </source>
</reference>
<gene>
    <name evidence="1" type="ORF">CYLTODRAFT_474274</name>
</gene>
<dbReference type="Proteomes" id="UP000054007">
    <property type="component" value="Unassembled WGS sequence"/>
</dbReference>